<dbReference type="Proteomes" id="UP001162480">
    <property type="component" value="Chromosome 18"/>
</dbReference>
<proteinExistence type="predicted"/>
<feature type="transmembrane region" description="Helical" evidence="1">
    <location>
        <begin position="21"/>
        <end position="39"/>
    </location>
</feature>
<keyword evidence="1" id="KW-0472">Membrane</keyword>
<keyword evidence="3" id="KW-1185">Reference proteome</keyword>
<organism evidence="2 3">
    <name type="scientific">Octopus vulgaris</name>
    <name type="common">Common octopus</name>
    <dbReference type="NCBI Taxonomy" id="6645"/>
    <lineage>
        <taxon>Eukaryota</taxon>
        <taxon>Metazoa</taxon>
        <taxon>Spiralia</taxon>
        <taxon>Lophotrochozoa</taxon>
        <taxon>Mollusca</taxon>
        <taxon>Cephalopoda</taxon>
        <taxon>Coleoidea</taxon>
        <taxon>Octopodiformes</taxon>
        <taxon>Octopoda</taxon>
        <taxon>Incirrata</taxon>
        <taxon>Octopodidae</taxon>
        <taxon>Octopus</taxon>
    </lineage>
</organism>
<keyword evidence="1" id="KW-1133">Transmembrane helix</keyword>
<dbReference type="EMBL" id="OX597831">
    <property type="protein sequence ID" value="CAI9735721.1"/>
    <property type="molecule type" value="Genomic_DNA"/>
</dbReference>
<evidence type="ECO:0008006" key="4">
    <source>
        <dbReference type="Google" id="ProtNLM"/>
    </source>
</evidence>
<dbReference type="AlphaFoldDB" id="A0AA36BJR9"/>
<evidence type="ECO:0000313" key="3">
    <source>
        <dbReference type="Proteomes" id="UP001162480"/>
    </source>
</evidence>
<reference evidence="2" key="1">
    <citation type="submission" date="2023-08" db="EMBL/GenBank/DDBJ databases">
        <authorList>
            <person name="Alioto T."/>
            <person name="Alioto T."/>
            <person name="Gomez Garrido J."/>
        </authorList>
    </citation>
    <scope>NUCLEOTIDE SEQUENCE</scope>
</reference>
<accession>A0AA36BJR9</accession>
<keyword evidence="1" id="KW-0812">Transmembrane</keyword>
<evidence type="ECO:0000313" key="2">
    <source>
        <dbReference type="EMBL" id="CAI9735721.1"/>
    </source>
</evidence>
<name>A0AA36BJR9_OCTVU</name>
<protein>
    <recommendedName>
        <fullName evidence="4">Transmembrane protein</fullName>
    </recommendedName>
</protein>
<evidence type="ECO:0000256" key="1">
    <source>
        <dbReference type="SAM" id="Phobius"/>
    </source>
</evidence>
<sequence>MTVRGRRRGEVEGEKEVERKTFVFIVVVVVVVSMLHAAWADVGGGGVDDHASGEVSEMSSRFGFDLTPTLLAAT</sequence>
<gene>
    <name evidence="2" type="ORF">OCTVUL_1B014866</name>
</gene>